<dbReference type="PANTHER" id="PTHR40980">
    <property type="entry name" value="PLUG DOMAIN-CONTAINING PROTEIN"/>
    <property type="match status" value="1"/>
</dbReference>
<organism evidence="7 8">
    <name type="scientific">Sphingobium algorifonticola</name>
    <dbReference type="NCBI Taxonomy" id="2008318"/>
    <lineage>
        <taxon>Bacteria</taxon>
        <taxon>Pseudomonadati</taxon>
        <taxon>Pseudomonadota</taxon>
        <taxon>Alphaproteobacteria</taxon>
        <taxon>Sphingomonadales</taxon>
        <taxon>Sphingomonadaceae</taxon>
        <taxon>Sphingobium</taxon>
    </lineage>
</organism>
<accession>A0A437JD48</accession>
<dbReference type="Proteomes" id="UP000282977">
    <property type="component" value="Unassembled WGS sequence"/>
</dbReference>
<evidence type="ECO:0000313" key="7">
    <source>
        <dbReference type="EMBL" id="RVT43817.1"/>
    </source>
</evidence>
<keyword evidence="2 4" id="KW-0472">Membrane</keyword>
<dbReference type="PANTHER" id="PTHR40980:SF3">
    <property type="entry name" value="TONB-DEPENDENT RECEPTOR-LIKE BETA-BARREL DOMAIN-CONTAINING PROTEIN"/>
    <property type="match status" value="1"/>
</dbReference>
<evidence type="ECO:0000256" key="1">
    <source>
        <dbReference type="ARBA" id="ARBA00004442"/>
    </source>
</evidence>
<dbReference type="GO" id="GO:0009279">
    <property type="term" value="C:cell outer membrane"/>
    <property type="evidence" value="ECO:0007669"/>
    <property type="project" value="UniProtKB-SubCell"/>
</dbReference>
<evidence type="ECO:0000256" key="3">
    <source>
        <dbReference type="ARBA" id="ARBA00023237"/>
    </source>
</evidence>
<dbReference type="SUPFAM" id="SSF56935">
    <property type="entry name" value="Porins"/>
    <property type="match status" value="1"/>
</dbReference>
<dbReference type="Pfam" id="PF07715">
    <property type="entry name" value="Plug"/>
    <property type="match status" value="1"/>
</dbReference>
<evidence type="ECO:0000259" key="6">
    <source>
        <dbReference type="Pfam" id="PF07715"/>
    </source>
</evidence>
<dbReference type="Gene3D" id="2.40.170.20">
    <property type="entry name" value="TonB-dependent receptor, beta-barrel domain"/>
    <property type="match status" value="1"/>
</dbReference>
<dbReference type="NCBIfam" id="TIGR01782">
    <property type="entry name" value="TonB-Xanth-Caul"/>
    <property type="match status" value="1"/>
</dbReference>
<comment type="subcellular location">
    <subcellularLocation>
        <location evidence="1 4">Cell outer membrane</location>
    </subcellularLocation>
</comment>
<comment type="caution">
    <text evidence="7">The sequence shown here is derived from an EMBL/GenBank/DDBJ whole genome shotgun (WGS) entry which is preliminary data.</text>
</comment>
<dbReference type="InterPro" id="IPR000531">
    <property type="entry name" value="Beta-barrel_TonB"/>
</dbReference>
<proteinExistence type="inferred from homology"/>
<keyword evidence="7" id="KW-0675">Receptor</keyword>
<evidence type="ECO:0000313" key="8">
    <source>
        <dbReference type="Proteomes" id="UP000282977"/>
    </source>
</evidence>
<keyword evidence="4" id="KW-0798">TonB box</keyword>
<evidence type="ECO:0000256" key="2">
    <source>
        <dbReference type="ARBA" id="ARBA00023136"/>
    </source>
</evidence>
<dbReference type="InterPro" id="IPR012910">
    <property type="entry name" value="Plug_dom"/>
</dbReference>
<sequence length="925" mass="99320">MRRQTLAFLPSDSGEVAGDGERKMKNMTVRAGLMATTLLIGFGGQALAQDTAGGDAAVATAQVPEAGDIVVTGIRASIDDAIRVKRSASVILDSISAQDIGKLPDQNVSETLSRIPGVQITRVEGEGSKINVRGIDLNRTQYNGNNFVGASNNGDPNLSDFPSEILSSVDIIKSPSADLVEGWLGAIINLKTKRPLDLRKTLLAGRIQGSYADKADKLGAKGSAAFGDTFFNDRVGILISGTASRFSGRADGYSNRGFTRLTGVPLSGPGAGNTFVFRPNRFEEYVNLIDTDRYSLNGTLQWRPVDELTFTLDGLKSHSKTARRRFVNQLIFTNALTRTNVLADGTIDAATVGGVTVRPIVFDGPSVNDADAIAFKANYQKDRWTLNINASRSTGKSDGGNDAIAQDAISYPGNDFVVVTRQVAGNTASVTYDNLGSPHSPNYTVSTNYDINDVSQYEGFTVVDQSYPTDNSSKDADFDVQYDIDAGPLKAIKVGARIEEVSVFRNVNVRTYTAGQLAAGDPTPGTTLRANEIAGLTYSGMITDFFSGLDGSYPRSLLAGQFDVEDFRRRFGGVPSEADLVRGLASTSDVDQTTRAAFIRLDFGGDLGSMTYAGNVGVRQVNTKRTSSGFDQTGTTSVVARSVDSTFNNTLPSFNLSVNPNDRLSIRLAAAKVTARPQLSLTGVGITFQPTSGTGSAGNPRLAPFAATQYDISAEWYFAPASFISVAAFKKDVSAFTRTVQTIEDHPEVVAPGITNTLYTISRPVNGSDGRITGFEVNYYHALTFLPSPLDGLGINASFTRSNGKTPNVDELTGKTLSLPNLSRNSYNLVAYYEKYGLNLRLAYNYRSSYLLAQQTAALGGSLYQRGRGQLDASATYKLNDTFTLTLDGLNLTKSVRSLYTGTTNRLTTAWQDDRRIYFGVSATF</sequence>
<dbReference type="InterPro" id="IPR036942">
    <property type="entry name" value="Beta-barrel_TonB_sf"/>
</dbReference>
<dbReference type="EMBL" id="RZUL01000001">
    <property type="protein sequence ID" value="RVT43817.1"/>
    <property type="molecule type" value="Genomic_DNA"/>
</dbReference>
<evidence type="ECO:0000256" key="4">
    <source>
        <dbReference type="RuleBase" id="RU003357"/>
    </source>
</evidence>
<protein>
    <submittedName>
        <fullName evidence="7">TonB-dependent receptor</fullName>
    </submittedName>
</protein>
<feature type="domain" description="TonB-dependent receptor plug" evidence="6">
    <location>
        <begin position="86"/>
        <end position="177"/>
    </location>
</feature>
<dbReference type="InterPro" id="IPR037066">
    <property type="entry name" value="Plug_dom_sf"/>
</dbReference>
<keyword evidence="3" id="KW-0998">Cell outer membrane</keyword>
<name>A0A437JD48_9SPHN</name>
<dbReference type="Pfam" id="PF00593">
    <property type="entry name" value="TonB_dep_Rec_b-barrel"/>
    <property type="match status" value="1"/>
</dbReference>
<keyword evidence="8" id="KW-1185">Reference proteome</keyword>
<gene>
    <name evidence="7" type="ORF">ENE74_04265</name>
</gene>
<feature type="domain" description="TonB-dependent receptor-like beta-barrel" evidence="5">
    <location>
        <begin position="427"/>
        <end position="892"/>
    </location>
</feature>
<reference evidence="7 8" key="1">
    <citation type="submission" date="2019-01" db="EMBL/GenBank/DDBJ databases">
        <authorList>
            <person name="Chen W.-M."/>
        </authorList>
    </citation>
    <scope>NUCLEOTIDE SEQUENCE [LARGE SCALE GENOMIC DNA]</scope>
    <source>
        <strain evidence="7 8">TLA-22</strain>
    </source>
</reference>
<comment type="similarity">
    <text evidence="4">Belongs to the TonB-dependent receptor family.</text>
</comment>
<dbReference type="InterPro" id="IPR010104">
    <property type="entry name" value="TonB_rcpt_bac"/>
</dbReference>
<dbReference type="OrthoDB" id="5476657at2"/>
<dbReference type="AlphaFoldDB" id="A0A437JD48"/>
<dbReference type="Gene3D" id="2.170.130.10">
    <property type="entry name" value="TonB-dependent receptor, plug domain"/>
    <property type="match status" value="1"/>
</dbReference>
<evidence type="ECO:0000259" key="5">
    <source>
        <dbReference type="Pfam" id="PF00593"/>
    </source>
</evidence>